<sequence>MAVIRVDVAPNLLEWAVERAGWDKVTTRKRAPKLDAWLTGDQKPTLKQLEQFAHATHTPFGLLFLQEPPNEPVPIPDMRTIGNAAVPRPSADLLDTLYICQARQDWFRDYERQHGGEPLRFVGSATVNTPPVQAADEIRQALEFGLQSRARYANYEDALRQLIDVIEGIGVLVMVSGIVGGDTHRTLDPEEFRGFALSDPLAPLIFVNGTDTKAAQIFTLIHELAHVWLGGSALSDAAMVARDGMEDELWCNRVAAEVLVPLANLRSDFQDEASTQEVIRLARRYKVSTLVILKRFFDANFVSWDLYREMYEAERERVLEHAGRNRGSGGNYYNTQPLRLSRHFARAVISSTYQGNTSYRDAFQLLGTRKHETFARLADEIGVA</sequence>
<evidence type="ECO:0000313" key="3">
    <source>
        <dbReference type="Proteomes" id="UP001589587"/>
    </source>
</evidence>
<dbReference type="Proteomes" id="UP001589587">
    <property type="component" value="Unassembled WGS sequence"/>
</dbReference>
<evidence type="ECO:0000259" key="1">
    <source>
        <dbReference type="Pfam" id="PF06114"/>
    </source>
</evidence>
<comment type="caution">
    <text evidence="2">The sequence shown here is derived from an EMBL/GenBank/DDBJ whole genome shotgun (WGS) entry which is preliminary data.</text>
</comment>
<name>A0ABV5XFY6_9NOCA</name>
<dbReference type="InterPro" id="IPR052345">
    <property type="entry name" value="Rad_response_metalloprotease"/>
</dbReference>
<gene>
    <name evidence="2" type="ORF">ACFFQ6_14430</name>
</gene>
<dbReference type="Gene3D" id="1.10.10.2910">
    <property type="match status" value="1"/>
</dbReference>
<dbReference type="PANTHER" id="PTHR43236:SF2">
    <property type="entry name" value="BLL0069 PROTEIN"/>
    <property type="match status" value="1"/>
</dbReference>
<organism evidence="2 3">
    <name type="scientific">Rhodococcus baikonurensis</name>
    <dbReference type="NCBI Taxonomy" id="172041"/>
    <lineage>
        <taxon>Bacteria</taxon>
        <taxon>Bacillati</taxon>
        <taxon>Actinomycetota</taxon>
        <taxon>Actinomycetes</taxon>
        <taxon>Mycobacteriales</taxon>
        <taxon>Nocardiaceae</taxon>
        <taxon>Rhodococcus</taxon>
        <taxon>Rhodococcus erythropolis group</taxon>
    </lineage>
</organism>
<dbReference type="Pfam" id="PF06114">
    <property type="entry name" value="Peptidase_M78"/>
    <property type="match status" value="1"/>
</dbReference>
<feature type="domain" description="IrrE N-terminal-like" evidence="1">
    <location>
        <begin position="194"/>
        <end position="296"/>
    </location>
</feature>
<keyword evidence="3" id="KW-1185">Reference proteome</keyword>
<protein>
    <submittedName>
        <fullName evidence="2">ImmA/IrrE family metallo-endopeptidase</fullName>
    </submittedName>
</protein>
<proteinExistence type="predicted"/>
<reference evidence="2 3" key="1">
    <citation type="submission" date="2024-09" db="EMBL/GenBank/DDBJ databases">
        <authorList>
            <person name="Sun Q."/>
            <person name="Mori K."/>
        </authorList>
    </citation>
    <scope>NUCLEOTIDE SEQUENCE [LARGE SCALE GENOMIC DNA]</scope>
    <source>
        <strain evidence="2 3">JCM 11411</strain>
    </source>
</reference>
<accession>A0ABV5XFY6</accession>
<dbReference type="RefSeq" id="WP_378374879.1">
    <property type="nucleotide sequence ID" value="NZ_JBHMAS010000031.1"/>
</dbReference>
<dbReference type="EMBL" id="JBHMAS010000031">
    <property type="protein sequence ID" value="MFB9780892.1"/>
    <property type="molecule type" value="Genomic_DNA"/>
</dbReference>
<evidence type="ECO:0000313" key="2">
    <source>
        <dbReference type="EMBL" id="MFB9780892.1"/>
    </source>
</evidence>
<dbReference type="InterPro" id="IPR010359">
    <property type="entry name" value="IrrE_HExxH"/>
</dbReference>
<dbReference type="PANTHER" id="PTHR43236">
    <property type="entry name" value="ANTITOXIN HIGA1"/>
    <property type="match status" value="1"/>
</dbReference>